<proteinExistence type="predicted"/>
<comment type="caution">
    <text evidence="1">The sequence shown here is derived from an EMBL/GenBank/DDBJ whole genome shotgun (WGS) entry which is preliminary data.</text>
</comment>
<dbReference type="Proteomes" id="UP001215461">
    <property type="component" value="Unassembled WGS sequence"/>
</dbReference>
<dbReference type="EMBL" id="JAANXN010000002">
    <property type="protein sequence ID" value="MDF8370519.1"/>
    <property type="molecule type" value="Genomic_DNA"/>
</dbReference>
<protein>
    <submittedName>
        <fullName evidence="1">Uncharacterized protein</fullName>
    </submittedName>
</protein>
<organism evidence="1 2">
    <name type="scientific">Weissella paramesenteroides</name>
    <name type="common">Leuconostoc paramesenteroides</name>
    <dbReference type="NCBI Taxonomy" id="1249"/>
    <lineage>
        <taxon>Bacteria</taxon>
        <taxon>Bacillati</taxon>
        <taxon>Bacillota</taxon>
        <taxon>Bacilli</taxon>
        <taxon>Lactobacillales</taxon>
        <taxon>Lactobacillaceae</taxon>
        <taxon>Weissella</taxon>
    </lineage>
</organism>
<evidence type="ECO:0000313" key="1">
    <source>
        <dbReference type="EMBL" id="MDF8370519.1"/>
    </source>
</evidence>
<name>A0ABD4XH48_WEIPA</name>
<accession>A0ABD4XH48</accession>
<dbReference type="RefSeq" id="WP_277361964.1">
    <property type="nucleotide sequence ID" value="NZ_JAANXN010000002.1"/>
</dbReference>
<dbReference type="AlphaFoldDB" id="A0ABD4XH48"/>
<evidence type="ECO:0000313" key="2">
    <source>
        <dbReference type="Proteomes" id="UP001215461"/>
    </source>
</evidence>
<gene>
    <name evidence="1" type="ORF">G9403_02425</name>
</gene>
<reference evidence="1 2" key="1">
    <citation type="submission" date="2020-03" db="EMBL/GenBank/DDBJ databases">
        <title>Comparative genomics of Weissella paramesenteroides.</title>
        <authorList>
            <person name="Kant R."/>
            <person name="Takala T."/>
            <person name="Saris P."/>
        </authorList>
    </citation>
    <scope>NUCLEOTIDE SEQUENCE [LARGE SCALE GENOMIC DNA]</scope>
    <source>
        <strain evidence="1 2">SJ27-4</strain>
    </source>
</reference>
<sequence>MIPKYIVFNTNMPDKRELETMKLELQVKPKDLIPKVSFHGETYADKAELERLDNLQEMIDEAWLMLLGLFLDTNDRNEDSAKQLHAKAEKMLDQFKEAD</sequence>